<comment type="catalytic activity">
    <reaction evidence="8">
        <text>alpha-D-glucose = beta-D-glucose</text>
        <dbReference type="Rhea" id="RHEA:10264"/>
        <dbReference type="ChEBI" id="CHEBI:15903"/>
        <dbReference type="ChEBI" id="CHEBI:17925"/>
        <dbReference type="EC" id="5.1.3.3"/>
    </reaction>
</comment>
<dbReference type="PIRSF" id="PIRSF005096">
    <property type="entry name" value="GALM"/>
    <property type="match status" value="1"/>
</dbReference>
<dbReference type="EMBL" id="FMYP01000041">
    <property type="protein sequence ID" value="SDC63631.1"/>
    <property type="molecule type" value="Genomic_DNA"/>
</dbReference>
<evidence type="ECO:0000256" key="11">
    <source>
        <dbReference type="PIRSR" id="PIRSR005096-3"/>
    </source>
</evidence>
<comment type="cofactor">
    <cofactor evidence="1">
        <name>Ca(2+)</name>
        <dbReference type="ChEBI" id="CHEBI:29108"/>
    </cofactor>
</comment>
<dbReference type="AlphaFoldDB" id="A0A1G6N7F4"/>
<dbReference type="STRING" id="1640674.SAMN05216323_104118"/>
<dbReference type="InterPro" id="IPR014718">
    <property type="entry name" value="GH-type_carb-bd"/>
</dbReference>
<evidence type="ECO:0000313" key="12">
    <source>
        <dbReference type="EMBL" id="SDC63631.1"/>
    </source>
</evidence>
<evidence type="ECO:0000256" key="2">
    <source>
        <dbReference type="ARBA" id="ARBA00005028"/>
    </source>
</evidence>
<evidence type="ECO:0000256" key="10">
    <source>
        <dbReference type="PIRSR" id="PIRSR005096-2"/>
    </source>
</evidence>
<dbReference type="Gene3D" id="2.70.98.10">
    <property type="match status" value="1"/>
</dbReference>
<dbReference type="GO" id="GO:0033499">
    <property type="term" value="P:galactose catabolic process via UDP-galactose, Leloir pathway"/>
    <property type="evidence" value="ECO:0007669"/>
    <property type="project" value="TreeGrafter"/>
</dbReference>
<dbReference type="InterPro" id="IPR011013">
    <property type="entry name" value="Gal_mutarotase_sf_dom"/>
</dbReference>
<dbReference type="InterPro" id="IPR047215">
    <property type="entry name" value="Galactose_mutarotase-like"/>
</dbReference>
<evidence type="ECO:0000313" key="13">
    <source>
        <dbReference type="Proteomes" id="UP000199452"/>
    </source>
</evidence>
<dbReference type="PANTHER" id="PTHR10091">
    <property type="entry name" value="ALDOSE-1-EPIMERASE"/>
    <property type="match status" value="1"/>
</dbReference>
<keyword evidence="6 8" id="KW-0413">Isomerase</keyword>
<proteinExistence type="inferred from homology"/>
<evidence type="ECO:0000256" key="1">
    <source>
        <dbReference type="ARBA" id="ARBA00001913"/>
    </source>
</evidence>
<comment type="similarity">
    <text evidence="3 8">Belongs to the aldose epimerase family.</text>
</comment>
<dbReference type="NCBIfam" id="NF008277">
    <property type="entry name" value="PRK11055.1"/>
    <property type="match status" value="1"/>
</dbReference>
<evidence type="ECO:0000256" key="9">
    <source>
        <dbReference type="PIRSR" id="PIRSR005096-1"/>
    </source>
</evidence>
<dbReference type="UniPathway" id="UPA00242"/>
<comment type="subunit">
    <text evidence="4">Monomer.</text>
</comment>
<dbReference type="RefSeq" id="WP_092438992.1">
    <property type="nucleotide sequence ID" value="NZ_FMYP01000041.1"/>
</dbReference>
<dbReference type="InterPro" id="IPR008183">
    <property type="entry name" value="Aldose_1/G6P_1-epimerase"/>
</dbReference>
<feature type="binding site" evidence="11">
    <location>
        <begin position="178"/>
        <end position="180"/>
    </location>
    <ligand>
        <name>beta-D-galactose</name>
        <dbReference type="ChEBI" id="CHEBI:27667"/>
    </ligand>
</feature>
<evidence type="ECO:0000256" key="8">
    <source>
        <dbReference type="PIRNR" id="PIRNR005096"/>
    </source>
</evidence>
<organism evidence="12 13">
    <name type="scientific">Williamwhitmania taraxaci</name>
    <dbReference type="NCBI Taxonomy" id="1640674"/>
    <lineage>
        <taxon>Bacteria</taxon>
        <taxon>Pseudomonadati</taxon>
        <taxon>Bacteroidota</taxon>
        <taxon>Bacteroidia</taxon>
        <taxon>Bacteroidales</taxon>
        <taxon>Williamwhitmaniaceae</taxon>
        <taxon>Williamwhitmania</taxon>
    </lineage>
</organism>
<gene>
    <name evidence="12" type="ORF">SAMN05216323_104118</name>
</gene>
<dbReference type="OrthoDB" id="9779408at2"/>
<dbReference type="Proteomes" id="UP000199452">
    <property type="component" value="Unassembled WGS sequence"/>
</dbReference>
<evidence type="ECO:0000256" key="6">
    <source>
        <dbReference type="ARBA" id="ARBA00023235"/>
    </source>
</evidence>
<evidence type="ECO:0000256" key="3">
    <source>
        <dbReference type="ARBA" id="ARBA00006206"/>
    </source>
</evidence>
<name>A0A1G6N7F4_9BACT</name>
<reference evidence="12 13" key="1">
    <citation type="submission" date="2016-09" db="EMBL/GenBank/DDBJ databases">
        <authorList>
            <person name="Capua I."/>
            <person name="De Benedictis P."/>
            <person name="Joannis T."/>
            <person name="Lombin L.H."/>
            <person name="Cattoli G."/>
        </authorList>
    </citation>
    <scope>NUCLEOTIDE SEQUENCE [LARGE SCALE GENOMIC DNA]</scope>
    <source>
        <strain evidence="12 13">A7P-90m</strain>
    </source>
</reference>
<dbReference type="GO" id="GO:0004034">
    <property type="term" value="F:aldose 1-epimerase activity"/>
    <property type="evidence" value="ECO:0007669"/>
    <property type="project" value="UniProtKB-EC"/>
</dbReference>
<feature type="active site" description="Proton acceptor" evidence="9">
    <location>
        <position position="315"/>
    </location>
</feature>
<dbReference type="InterPro" id="IPR015443">
    <property type="entry name" value="Aldose_1-epimerase"/>
</dbReference>
<dbReference type="PANTHER" id="PTHR10091:SF0">
    <property type="entry name" value="GALACTOSE MUTAROTASE"/>
    <property type="match status" value="1"/>
</dbReference>
<comment type="pathway">
    <text evidence="2 8">Carbohydrate metabolism; hexose metabolism.</text>
</comment>
<dbReference type="EC" id="5.1.3.3" evidence="8"/>
<dbReference type="SUPFAM" id="SSF74650">
    <property type="entry name" value="Galactose mutarotase-like"/>
    <property type="match status" value="1"/>
</dbReference>
<evidence type="ECO:0000256" key="4">
    <source>
        <dbReference type="ARBA" id="ARBA00011245"/>
    </source>
</evidence>
<feature type="active site" description="Proton donor" evidence="9">
    <location>
        <position position="178"/>
    </location>
</feature>
<feature type="binding site" evidence="10">
    <location>
        <position position="250"/>
    </location>
    <ligand>
        <name>beta-D-galactose</name>
        <dbReference type="ChEBI" id="CHEBI:27667"/>
    </ligand>
</feature>
<evidence type="ECO:0000256" key="7">
    <source>
        <dbReference type="ARBA" id="ARBA00023277"/>
    </source>
</evidence>
<dbReference type="Pfam" id="PF01263">
    <property type="entry name" value="Aldose_epim"/>
    <property type="match status" value="1"/>
</dbReference>
<keyword evidence="5" id="KW-0106">Calcium</keyword>
<keyword evidence="7 8" id="KW-0119">Carbohydrate metabolism</keyword>
<sequence>MEKTIEQWGVDSQGEKVFLIKISNSKGHSVALSNYGARVVSIIVPDKNGMLEDVVLGYDSLAGYIKGNEFFGASIGRYANRIANGKFTLEGVTYNLDKNHGEHHLHGGVPGFSHRTWKMIETDEPNSFAFRITSPKGEGGYPANVITTLTYTWSDDSCLNIAMQAIADAETVVSLTHHSYFNLGGEGAGNIENQTLMLKSSFFLETDDKLIPTGNFVLVDKTVMDFREPVRLKLGLDSAAKEIAIADGYDHCWIVDGYKGELIEVASLTDSVSGRVMKVRSTLPGMQVYTSNGLNGIVPGRTGQIYKHRDAVCIEPQLFPDSPNHANFPSSVLSPEEPFDEVIEYSFSCV</sequence>
<evidence type="ECO:0000256" key="5">
    <source>
        <dbReference type="ARBA" id="ARBA00022837"/>
    </source>
</evidence>
<dbReference type="GO" id="GO:0030246">
    <property type="term" value="F:carbohydrate binding"/>
    <property type="evidence" value="ECO:0007669"/>
    <property type="project" value="InterPro"/>
</dbReference>
<dbReference type="GO" id="GO:0006006">
    <property type="term" value="P:glucose metabolic process"/>
    <property type="evidence" value="ECO:0007669"/>
    <property type="project" value="TreeGrafter"/>
</dbReference>
<dbReference type="CDD" id="cd09019">
    <property type="entry name" value="galactose_mutarotase_like"/>
    <property type="match status" value="1"/>
</dbReference>
<protein>
    <recommendedName>
        <fullName evidence="8">Aldose 1-epimerase</fullName>
        <ecNumber evidence="8">5.1.3.3</ecNumber>
    </recommendedName>
</protein>
<feature type="binding site" evidence="11">
    <location>
        <begin position="80"/>
        <end position="81"/>
    </location>
    <ligand>
        <name>beta-D-galactose</name>
        <dbReference type="ChEBI" id="CHEBI:27667"/>
    </ligand>
</feature>
<accession>A0A1G6N7F4</accession>
<keyword evidence="13" id="KW-1185">Reference proteome</keyword>